<proteinExistence type="predicted"/>
<keyword evidence="1" id="KW-1133">Transmembrane helix</keyword>
<keyword evidence="1" id="KW-0812">Transmembrane</keyword>
<accession>A0A2P4PZT5</accession>
<sequence length="54" mass="6358">MVFFLVNFAISSWIYLIYSFWISFIILNTLCSKLLKKYKSATEWFVLILGKGLS</sequence>
<comment type="caution">
    <text evidence="2">The sequence shown here is derived from an EMBL/GenBank/DDBJ whole genome shotgun (WGS) entry which is preliminary data.</text>
</comment>
<protein>
    <submittedName>
        <fullName evidence="2">Uncharacterized protein</fullName>
    </submittedName>
</protein>
<reference evidence="2 3" key="2">
    <citation type="journal article" date="2018" name="New Phytol.">
        <title>High intraspecific genome diversity in the model arbuscular mycorrhizal symbiont Rhizophagus irregularis.</title>
        <authorList>
            <person name="Chen E.C.H."/>
            <person name="Morin E."/>
            <person name="Beaudet D."/>
            <person name="Noel J."/>
            <person name="Yildirir G."/>
            <person name="Ndikumana S."/>
            <person name="Charron P."/>
            <person name="St-Onge C."/>
            <person name="Giorgi J."/>
            <person name="Kruger M."/>
            <person name="Marton T."/>
            <person name="Ropars J."/>
            <person name="Grigoriev I.V."/>
            <person name="Hainaut M."/>
            <person name="Henrissat B."/>
            <person name="Roux C."/>
            <person name="Martin F."/>
            <person name="Corradi N."/>
        </authorList>
    </citation>
    <scope>NUCLEOTIDE SEQUENCE [LARGE SCALE GENOMIC DNA]</scope>
    <source>
        <strain evidence="2 3">DAOM 197198</strain>
    </source>
</reference>
<feature type="transmembrane region" description="Helical" evidence="1">
    <location>
        <begin position="12"/>
        <end position="31"/>
    </location>
</feature>
<evidence type="ECO:0000313" key="2">
    <source>
        <dbReference type="EMBL" id="POG70915.1"/>
    </source>
</evidence>
<reference evidence="2 3" key="1">
    <citation type="journal article" date="2013" name="Proc. Natl. Acad. Sci. U.S.A.">
        <title>Genome of an arbuscular mycorrhizal fungus provides insight into the oldest plant symbiosis.</title>
        <authorList>
            <person name="Tisserant E."/>
            <person name="Malbreil M."/>
            <person name="Kuo A."/>
            <person name="Kohler A."/>
            <person name="Symeonidi A."/>
            <person name="Balestrini R."/>
            <person name="Charron P."/>
            <person name="Duensing N."/>
            <person name="Frei Dit Frey N."/>
            <person name="Gianinazzi-Pearson V."/>
            <person name="Gilbert L.B."/>
            <person name="Handa Y."/>
            <person name="Herr J.R."/>
            <person name="Hijri M."/>
            <person name="Koul R."/>
            <person name="Kawaguchi M."/>
            <person name="Krajinski F."/>
            <person name="Lammers P.J."/>
            <person name="Masclaux F.G."/>
            <person name="Murat C."/>
            <person name="Morin E."/>
            <person name="Ndikumana S."/>
            <person name="Pagni M."/>
            <person name="Petitpierre D."/>
            <person name="Requena N."/>
            <person name="Rosikiewicz P."/>
            <person name="Riley R."/>
            <person name="Saito K."/>
            <person name="San Clemente H."/>
            <person name="Shapiro H."/>
            <person name="van Tuinen D."/>
            <person name="Becard G."/>
            <person name="Bonfante P."/>
            <person name="Paszkowski U."/>
            <person name="Shachar-Hill Y.Y."/>
            <person name="Tuskan G.A."/>
            <person name="Young P.W."/>
            <person name="Sanders I.R."/>
            <person name="Henrissat B."/>
            <person name="Rensing S.A."/>
            <person name="Grigoriev I.V."/>
            <person name="Corradi N."/>
            <person name="Roux C."/>
            <person name="Martin F."/>
        </authorList>
    </citation>
    <scope>NUCLEOTIDE SEQUENCE [LARGE SCALE GENOMIC DNA]</scope>
    <source>
        <strain evidence="2 3">DAOM 197198</strain>
    </source>
</reference>
<evidence type="ECO:0000313" key="3">
    <source>
        <dbReference type="Proteomes" id="UP000018888"/>
    </source>
</evidence>
<evidence type="ECO:0000256" key="1">
    <source>
        <dbReference type="SAM" id="Phobius"/>
    </source>
</evidence>
<dbReference type="Proteomes" id="UP000018888">
    <property type="component" value="Unassembled WGS sequence"/>
</dbReference>
<keyword evidence="1" id="KW-0472">Membrane</keyword>
<dbReference type="AlphaFoldDB" id="A0A2P4PZT5"/>
<name>A0A2P4PZT5_RHIID</name>
<organism evidence="2 3">
    <name type="scientific">Rhizophagus irregularis (strain DAOM 181602 / DAOM 197198 / MUCL 43194)</name>
    <name type="common">Arbuscular mycorrhizal fungus</name>
    <name type="synonym">Glomus intraradices</name>
    <dbReference type="NCBI Taxonomy" id="747089"/>
    <lineage>
        <taxon>Eukaryota</taxon>
        <taxon>Fungi</taxon>
        <taxon>Fungi incertae sedis</taxon>
        <taxon>Mucoromycota</taxon>
        <taxon>Glomeromycotina</taxon>
        <taxon>Glomeromycetes</taxon>
        <taxon>Glomerales</taxon>
        <taxon>Glomeraceae</taxon>
        <taxon>Rhizophagus</taxon>
    </lineage>
</organism>
<gene>
    <name evidence="2" type="ORF">GLOIN_2v1611723</name>
</gene>
<keyword evidence="3" id="KW-1185">Reference proteome</keyword>
<dbReference type="EMBL" id="AUPC02000114">
    <property type="protein sequence ID" value="POG70915.1"/>
    <property type="molecule type" value="Genomic_DNA"/>
</dbReference>